<feature type="transmembrane region" description="Helical" evidence="1">
    <location>
        <begin position="37"/>
        <end position="60"/>
    </location>
</feature>
<reference evidence="2 3" key="1">
    <citation type="submission" date="2017-06" db="EMBL/GenBank/DDBJ databases">
        <authorList>
            <person name="Kim H.J."/>
            <person name="Triplett B.A."/>
        </authorList>
    </citation>
    <scope>NUCLEOTIDE SEQUENCE [LARGE SCALE GENOMIC DNA]</scope>
    <source>
        <strain evidence="2 3">DSM 8800</strain>
    </source>
</reference>
<protein>
    <submittedName>
        <fullName evidence="2">Uncharacterized protein</fullName>
    </submittedName>
</protein>
<feature type="transmembrane region" description="Helical" evidence="1">
    <location>
        <begin position="12"/>
        <end position="31"/>
    </location>
</feature>
<evidence type="ECO:0000313" key="3">
    <source>
        <dbReference type="Proteomes" id="UP000198397"/>
    </source>
</evidence>
<dbReference type="EMBL" id="FZNQ01000002">
    <property type="protein sequence ID" value="SNR32166.1"/>
    <property type="molecule type" value="Genomic_DNA"/>
</dbReference>
<proteinExistence type="predicted"/>
<keyword evidence="1" id="KW-0812">Transmembrane</keyword>
<sequence length="64" mass="6581">MSPNTPANHGVPVLALLGGCLAIGIFVGGVSDDVGTLVTWFWVGIALAGIYLLTTIANSLDRIQ</sequence>
<dbReference type="Proteomes" id="UP000198397">
    <property type="component" value="Unassembled WGS sequence"/>
</dbReference>
<organism evidence="2 3">
    <name type="scientific">Halorubrum vacuolatum</name>
    <name type="common">Natronobacterium vacuolatum</name>
    <dbReference type="NCBI Taxonomy" id="63740"/>
    <lineage>
        <taxon>Archaea</taxon>
        <taxon>Methanobacteriati</taxon>
        <taxon>Methanobacteriota</taxon>
        <taxon>Stenosarchaea group</taxon>
        <taxon>Halobacteria</taxon>
        <taxon>Halobacteriales</taxon>
        <taxon>Haloferacaceae</taxon>
        <taxon>Halorubrum</taxon>
    </lineage>
</organism>
<evidence type="ECO:0000313" key="2">
    <source>
        <dbReference type="EMBL" id="SNR32166.1"/>
    </source>
</evidence>
<accession>A0A238VD45</accession>
<keyword evidence="1" id="KW-0472">Membrane</keyword>
<dbReference type="AlphaFoldDB" id="A0A238VD45"/>
<evidence type="ECO:0000256" key="1">
    <source>
        <dbReference type="SAM" id="Phobius"/>
    </source>
</evidence>
<keyword evidence="3" id="KW-1185">Reference proteome</keyword>
<name>A0A238VD45_HALVU</name>
<keyword evidence="1" id="KW-1133">Transmembrane helix</keyword>
<gene>
    <name evidence="2" type="ORF">SAMN06264855_102276</name>
</gene>